<proteinExistence type="predicted"/>
<keyword evidence="1" id="KW-0812">Transmembrane</keyword>
<dbReference type="InterPro" id="IPR008900">
    <property type="entry name" value="Zot_N"/>
</dbReference>
<dbReference type="KEGG" id="yey:Y11_09721"/>
<gene>
    <name evidence="3" type="ordered locus">Y11_09721</name>
</gene>
<dbReference type="EMBL" id="FR729477">
    <property type="protein sequence ID" value="CBY27209.1"/>
    <property type="molecule type" value="Genomic_DNA"/>
</dbReference>
<protein>
    <submittedName>
        <fullName evidence="3">Putative phage-related membrane protein</fullName>
    </submittedName>
</protein>
<evidence type="ECO:0000313" key="4">
    <source>
        <dbReference type="Proteomes" id="UP000008084"/>
    </source>
</evidence>
<dbReference type="PATRIC" id="fig|930944.6.peg.960"/>
<name>A0A0H3NRK7_YERE1</name>
<evidence type="ECO:0000256" key="1">
    <source>
        <dbReference type="SAM" id="Phobius"/>
    </source>
</evidence>
<reference evidence="3 4" key="1">
    <citation type="journal article" date="2011" name="J. Bacteriol.">
        <title>Complete genome sequence of Yersinia enterocolitica subsp. palearctica serogroup O:3.</title>
        <authorList>
            <person name="Batzilla J."/>
            <person name="Hoper D."/>
            <person name="Antonenka U."/>
            <person name="Heesemann J."/>
            <person name="Rakin A."/>
        </authorList>
    </citation>
    <scope>NUCLEOTIDE SEQUENCE [LARGE SCALE GENOMIC DNA]</scope>
    <source>
        <strain evidence="4">DSM 13030 / CIP 106945 / Y11</strain>
    </source>
</reference>
<keyword evidence="1" id="KW-1133">Transmembrane helix</keyword>
<dbReference type="HOGENOM" id="CLU_070023_0_0_6"/>
<dbReference type="Pfam" id="PF05707">
    <property type="entry name" value="Zot"/>
    <property type="match status" value="1"/>
</dbReference>
<evidence type="ECO:0000259" key="2">
    <source>
        <dbReference type="Pfam" id="PF05707"/>
    </source>
</evidence>
<accession>A0A0H3NRK7</accession>
<dbReference type="InterPro" id="IPR027417">
    <property type="entry name" value="P-loop_NTPase"/>
</dbReference>
<organism evidence="3 4">
    <name type="scientific">Yersinia enterocolitica subsp. palearctica serotype O:3 (strain DSM 13030 / CIP 106945 / Y11)</name>
    <dbReference type="NCBI Taxonomy" id="930944"/>
    <lineage>
        <taxon>Bacteria</taxon>
        <taxon>Pseudomonadati</taxon>
        <taxon>Pseudomonadota</taxon>
        <taxon>Gammaproteobacteria</taxon>
        <taxon>Enterobacterales</taxon>
        <taxon>Yersiniaceae</taxon>
        <taxon>Yersinia</taxon>
    </lineage>
</organism>
<dbReference type="AlphaFoldDB" id="A0A0H3NRK7"/>
<dbReference type="Gene3D" id="3.40.50.300">
    <property type="entry name" value="P-loop containing nucleotide triphosphate hydrolases"/>
    <property type="match status" value="1"/>
</dbReference>
<dbReference type="GeneID" id="31409075"/>
<keyword evidence="1" id="KW-0472">Membrane</keyword>
<feature type="domain" description="Zona occludens toxin N-terminal" evidence="2">
    <location>
        <begin position="3"/>
        <end position="211"/>
    </location>
</feature>
<sequence>MAISAYVGIPGSGKSYEVVASVIIPACIAGRRIVSNIYGLATQSIYDYCVDIKKADRESLGEILLVQNEDVQNDNFFPYKTDSGIAEDTFCRPGDLICIDEAWRIWENDKGIPANHRSFIAEHRHFADEKTGITCDLVVMNQSVANLPRFIKDRVETTYRMSKHVALGLHNRYRVDVFTGIKLFKSNLTNSYQNKYDRAIFPLYKSHENGQGRELVTDKRQNIFSSKMLWFKAAGLLILAVIAIFYLFWFFTSNGNSEPEQQTQDLPAANNSASFVSAAQAKPVVSDKWRLAGRLKRDGQAWVVVADTSGRLRIEPASQFSFDGMMMTGEIDGETVTVYSGGIR</sequence>
<dbReference type="Proteomes" id="UP000008084">
    <property type="component" value="Chromosome"/>
</dbReference>
<feature type="transmembrane region" description="Helical" evidence="1">
    <location>
        <begin position="229"/>
        <end position="251"/>
    </location>
</feature>
<dbReference type="RefSeq" id="WP_005165738.1">
    <property type="nucleotide sequence ID" value="NC_017564.1"/>
</dbReference>
<evidence type="ECO:0000313" key="3">
    <source>
        <dbReference type="EMBL" id="CBY27209.1"/>
    </source>
</evidence>